<reference evidence="2" key="1">
    <citation type="journal article" date="2022" name="Mol. Ecol. Resour.">
        <title>The genomes of chicory, endive, great burdock and yacon provide insights into Asteraceae palaeo-polyploidization history and plant inulin production.</title>
        <authorList>
            <person name="Fan W."/>
            <person name="Wang S."/>
            <person name="Wang H."/>
            <person name="Wang A."/>
            <person name="Jiang F."/>
            <person name="Liu H."/>
            <person name="Zhao H."/>
            <person name="Xu D."/>
            <person name="Zhang Y."/>
        </authorList>
    </citation>
    <scope>NUCLEOTIDE SEQUENCE [LARGE SCALE GENOMIC DNA]</scope>
    <source>
        <strain evidence="2">cv. Punajuju</strain>
    </source>
</reference>
<accession>A0ACB9BLZ5</accession>
<organism evidence="1 2">
    <name type="scientific">Cichorium intybus</name>
    <name type="common">Chicory</name>
    <dbReference type="NCBI Taxonomy" id="13427"/>
    <lineage>
        <taxon>Eukaryota</taxon>
        <taxon>Viridiplantae</taxon>
        <taxon>Streptophyta</taxon>
        <taxon>Embryophyta</taxon>
        <taxon>Tracheophyta</taxon>
        <taxon>Spermatophyta</taxon>
        <taxon>Magnoliopsida</taxon>
        <taxon>eudicotyledons</taxon>
        <taxon>Gunneridae</taxon>
        <taxon>Pentapetalae</taxon>
        <taxon>asterids</taxon>
        <taxon>campanulids</taxon>
        <taxon>Asterales</taxon>
        <taxon>Asteraceae</taxon>
        <taxon>Cichorioideae</taxon>
        <taxon>Cichorieae</taxon>
        <taxon>Cichoriinae</taxon>
        <taxon>Cichorium</taxon>
    </lineage>
</organism>
<protein>
    <submittedName>
        <fullName evidence="1">Uncharacterized protein</fullName>
    </submittedName>
</protein>
<name>A0ACB9BLZ5_CICIN</name>
<dbReference type="EMBL" id="CM042014">
    <property type="protein sequence ID" value="KAI3723033.1"/>
    <property type="molecule type" value="Genomic_DNA"/>
</dbReference>
<gene>
    <name evidence="1" type="ORF">L2E82_34329</name>
</gene>
<dbReference type="Proteomes" id="UP001055811">
    <property type="component" value="Linkage Group LG06"/>
</dbReference>
<evidence type="ECO:0000313" key="2">
    <source>
        <dbReference type="Proteomes" id="UP001055811"/>
    </source>
</evidence>
<keyword evidence="2" id="KW-1185">Reference proteome</keyword>
<sequence>MVFLGNIVDIVYSNNKYGGLVSIPCILPCFAFARTSFHGYHYYQCTYGFFLFSIKIYMIQFLYTMILTYENQPSDSLDNKRIMNNPTFYR</sequence>
<reference evidence="1 2" key="2">
    <citation type="journal article" date="2022" name="Mol. Ecol. Resour.">
        <title>The genomes of chicory, endive, great burdock and yacon provide insights into Asteraceae paleo-polyploidization history and plant inulin production.</title>
        <authorList>
            <person name="Fan W."/>
            <person name="Wang S."/>
            <person name="Wang H."/>
            <person name="Wang A."/>
            <person name="Jiang F."/>
            <person name="Liu H."/>
            <person name="Zhao H."/>
            <person name="Xu D."/>
            <person name="Zhang Y."/>
        </authorList>
    </citation>
    <scope>NUCLEOTIDE SEQUENCE [LARGE SCALE GENOMIC DNA]</scope>
    <source>
        <strain evidence="2">cv. Punajuju</strain>
        <tissue evidence="1">Leaves</tissue>
    </source>
</reference>
<comment type="caution">
    <text evidence="1">The sequence shown here is derived from an EMBL/GenBank/DDBJ whole genome shotgun (WGS) entry which is preliminary data.</text>
</comment>
<proteinExistence type="predicted"/>
<evidence type="ECO:0000313" key="1">
    <source>
        <dbReference type="EMBL" id="KAI3723033.1"/>
    </source>
</evidence>